<dbReference type="Pfam" id="PF19193">
    <property type="entry name" value="Tectonin"/>
    <property type="match status" value="2"/>
</dbReference>
<evidence type="ECO:0000259" key="4">
    <source>
        <dbReference type="SMART" id="SM00694"/>
    </source>
</evidence>
<evidence type="ECO:0000256" key="1">
    <source>
        <dbReference type="ARBA" id="ARBA00005966"/>
    </source>
</evidence>
<sequence length="534" mass="61858">MNKLQCVLAINNYGKIFTLSAFDDQWKPFPHVGMDLKHISAIENYMWSIGGDNQTYLLVHNLDKAIRIKEEVYENERWMPGGSFSKRLLPTDRYCWSSENGKEEKLKENIKLPSFVWQWEHEWKLETTFEENDLDDDGWTYAVDFCAKFYPIKRWNSCVRRRKWYRNRIYTGTNSWCIISPLHKDFTQEPFICVSIGGHKIPGAELGVIMVWAVTAQGRIFYRKNVNKTRPEGCLWICVPTKEGSESRYIDCGPSGSVWVVLWSGLILVRKEVSAETPQGKKWIIVESPESDSKITQLSVGLQSVWAISNDSRVWYRKGIDQNLNEGICWVKLNTFMFSVSVTPNDQVFSVGLDRHLYFRSEISKNHPTGKKWVHIQASIEIEQPKLQEKKLEGIESWISSSFTEPSHSAPTRLVGNDSKNNLNLNAKEIKPSQRRVSAWSPKLSIGSLIGMEAKPDSFMEIQSNISIQKPKTFWSSVVGGSIEPDVCFISQWFNSPKDRENIFKSKWRREILDKLIELRLKEKEFQQITSFTL</sequence>
<dbReference type="Pfam" id="PF06398">
    <property type="entry name" value="Pex24p"/>
    <property type="match status" value="1"/>
</dbReference>
<dbReference type="PANTHER" id="PTHR23250">
    <property type="entry name" value="DYSFERLIN-RELATED"/>
    <property type="match status" value="1"/>
</dbReference>
<accession>A0A2S2P536</accession>
<gene>
    <name evidence="5" type="ORF">g.106301</name>
</gene>
<feature type="domain" description="Peroxin/Ferlin" evidence="3">
    <location>
        <begin position="65"/>
        <end position="126"/>
    </location>
</feature>
<name>A0A2S2P536_SCHGA</name>
<keyword evidence="2" id="KW-0677">Repeat</keyword>
<dbReference type="InterPro" id="IPR051513">
    <property type="entry name" value="Tectonin_beta-prop"/>
</dbReference>
<dbReference type="EMBL" id="GGMR01011875">
    <property type="protein sequence ID" value="MBY24494.1"/>
    <property type="molecule type" value="Transcribed_RNA"/>
</dbReference>
<dbReference type="SMART" id="SM00706">
    <property type="entry name" value="TECPR"/>
    <property type="match status" value="5"/>
</dbReference>
<dbReference type="GO" id="GO:0098588">
    <property type="term" value="C:bounding membrane of organelle"/>
    <property type="evidence" value="ECO:0007669"/>
    <property type="project" value="UniProtKB-ARBA"/>
</dbReference>
<dbReference type="SMART" id="SM00694">
    <property type="entry name" value="DysFC"/>
    <property type="match status" value="1"/>
</dbReference>
<comment type="similarity">
    <text evidence="1">Belongs to the TECPR1 family.</text>
</comment>
<dbReference type="InterPro" id="IPR006614">
    <property type="entry name" value="Peroxin/Ferlin"/>
</dbReference>
<evidence type="ECO:0000256" key="2">
    <source>
        <dbReference type="ARBA" id="ARBA00022737"/>
    </source>
</evidence>
<protein>
    <submittedName>
        <fullName evidence="5">Tectonin beta-propeller repeat-containing protein</fullName>
    </submittedName>
</protein>
<evidence type="ECO:0000259" key="3">
    <source>
        <dbReference type="SMART" id="SM00693"/>
    </source>
</evidence>
<feature type="domain" description="Peroxin/Ferlin" evidence="4">
    <location>
        <begin position="138"/>
        <end position="171"/>
    </location>
</feature>
<reference evidence="5" key="1">
    <citation type="submission" date="2018-04" db="EMBL/GenBank/DDBJ databases">
        <title>Transcriptome of Schizaphis graminum biotype I.</title>
        <authorList>
            <person name="Scully E.D."/>
            <person name="Geib S.M."/>
            <person name="Palmer N.A."/>
            <person name="Koch K."/>
            <person name="Bradshaw J."/>
            <person name="Heng-Moss T."/>
            <person name="Sarath G."/>
        </authorList>
    </citation>
    <scope>NUCLEOTIDE SEQUENCE</scope>
</reference>
<dbReference type="InterPro" id="IPR006624">
    <property type="entry name" value="Beta-propeller_rpt_TECPR"/>
</dbReference>
<dbReference type="InterPro" id="IPR010482">
    <property type="entry name" value="TECPR1-like_DysF"/>
</dbReference>
<dbReference type="AlphaFoldDB" id="A0A2S2P536"/>
<dbReference type="GO" id="GO:0005737">
    <property type="term" value="C:cytoplasm"/>
    <property type="evidence" value="ECO:0007669"/>
    <property type="project" value="UniProtKB-ARBA"/>
</dbReference>
<dbReference type="SMART" id="SM00693">
    <property type="entry name" value="DysFN"/>
    <property type="match status" value="1"/>
</dbReference>
<proteinExistence type="inferred from homology"/>
<dbReference type="PANTHER" id="PTHR23250:SF1">
    <property type="entry name" value="TECTONIN BETA-PROPELLER REPEAT-CONTAINING PROTEIN 1"/>
    <property type="match status" value="1"/>
</dbReference>
<organism evidence="5">
    <name type="scientific">Schizaphis graminum</name>
    <name type="common">Green bug aphid</name>
    <dbReference type="NCBI Taxonomy" id="13262"/>
    <lineage>
        <taxon>Eukaryota</taxon>
        <taxon>Metazoa</taxon>
        <taxon>Ecdysozoa</taxon>
        <taxon>Arthropoda</taxon>
        <taxon>Hexapoda</taxon>
        <taxon>Insecta</taxon>
        <taxon>Pterygota</taxon>
        <taxon>Neoptera</taxon>
        <taxon>Paraneoptera</taxon>
        <taxon>Hemiptera</taxon>
        <taxon>Sternorrhyncha</taxon>
        <taxon>Aphidomorpha</taxon>
        <taxon>Aphidoidea</taxon>
        <taxon>Aphididae</taxon>
        <taxon>Aphidini</taxon>
        <taxon>Schizaphis</taxon>
    </lineage>
</organism>
<evidence type="ECO:0000313" key="5">
    <source>
        <dbReference type="EMBL" id="MBY24494.1"/>
    </source>
</evidence>